<evidence type="ECO:0000256" key="1">
    <source>
        <dbReference type="ARBA" id="ARBA00011925"/>
    </source>
</evidence>
<evidence type="ECO:0000256" key="4">
    <source>
        <dbReference type="ARBA" id="ARBA00022691"/>
    </source>
</evidence>
<dbReference type="Pfam" id="PF06325">
    <property type="entry name" value="PrmA"/>
    <property type="match status" value="1"/>
</dbReference>
<feature type="coiled-coil region" evidence="8">
    <location>
        <begin position="163"/>
        <end position="190"/>
    </location>
</feature>
<feature type="coiled-coil region" evidence="8">
    <location>
        <begin position="318"/>
        <end position="345"/>
    </location>
</feature>
<dbReference type="SUPFAM" id="SSF57667">
    <property type="entry name" value="beta-beta-alpha zinc fingers"/>
    <property type="match status" value="1"/>
</dbReference>
<feature type="region of interest" description="Disordered" evidence="9">
    <location>
        <begin position="201"/>
        <end position="227"/>
    </location>
</feature>
<dbReference type="RefSeq" id="XP_025381465.1">
    <property type="nucleotide sequence ID" value="XM_025520807.1"/>
</dbReference>
<keyword evidence="3 7" id="KW-0808">Transferase</keyword>
<evidence type="ECO:0000259" key="10">
    <source>
        <dbReference type="Pfam" id="PF22528"/>
    </source>
</evidence>
<dbReference type="Proteomes" id="UP000245768">
    <property type="component" value="Unassembled WGS sequence"/>
</dbReference>
<accession>A0A316YXU3</accession>
<comment type="catalytic activity">
    <reaction evidence="6">
        <text>L-arginyl-[protein] + S-adenosyl-L-methionine = N(omega)-methyl-L-arginyl-[protein] + S-adenosyl-L-homocysteine + H(+)</text>
        <dbReference type="Rhea" id="RHEA:48100"/>
        <dbReference type="Rhea" id="RHEA-COMP:10532"/>
        <dbReference type="Rhea" id="RHEA-COMP:11990"/>
        <dbReference type="ChEBI" id="CHEBI:15378"/>
        <dbReference type="ChEBI" id="CHEBI:29965"/>
        <dbReference type="ChEBI" id="CHEBI:57856"/>
        <dbReference type="ChEBI" id="CHEBI:59789"/>
        <dbReference type="ChEBI" id="CHEBI:65280"/>
    </reaction>
    <physiologicalReaction direction="left-to-right" evidence="6">
        <dbReference type="Rhea" id="RHEA:48101"/>
    </physiologicalReaction>
</comment>
<sequence>MADSGSDSGSHASSFDAADDQDWADWVDEEGGVDVHGAGQGEGGFSSAARTRTAFHALFADDDGALRSFGTAREALEDAKGRGCDFVTVVRRLRLDPLQVIRLLNYLRRHAGSVKPDHISGLKGDEKYLNDDEELKPVPGFENDGLLQIDFDDLDVELGGEGQTEEQSQIAELQSELQAARLAFEDLRQKYAESLHMDHHIAEQHSSSSSSARGAESEAPKAKRDDDSHYFTSYASHEIHQTMIADKVRTLSYAKFLLSPANAHLIRGKTVMDVGCGSGILSLFAARAGARQVIAIDASDVAKRARENVERNGMQGIIKVHQGKIEELDAELAEHRGKVDLIVSEWMGYFLLYESMLPSVLYARDAYLAKDGVLAPSHTRMILSAVSACDIIKERMTFWDNVYGFELAGMRKGLADEAWTECLQPNEIATSTSTLLDLAHHTMRTQQPRFEAPFILEVHSSAAGAEAGKAVEIQAFASWFDTWFTTDGCPHPPPGQQGDMKGGQELEGLPPVEVRCPGEAEVRGLTDLQRDAIVARASDSQEDKAGETVSFTTGPQGLATHWKQTLFVLKEPILAKPGARIVGTLRSTPSVDNSRELDVEIHYAVREEASEGSDAKKKVEAMTVQLFAVR</sequence>
<dbReference type="Gene3D" id="2.70.160.11">
    <property type="entry name" value="Hnrnp arginine n-methyltransferase1"/>
    <property type="match status" value="1"/>
</dbReference>
<dbReference type="GO" id="GO:0035242">
    <property type="term" value="F:protein-arginine omega-N asymmetric methyltransferase activity"/>
    <property type="evidence" value="ECO:0007669"/>
    <property type="project" value="UniProtKB-EC"/>
</dbReference>
<evidence type="ECO:0000256" key="2">
    <source>
        <dbReference type="ARBA" id="ARBA00022603"/>
    </source>
</evidence>
<evidence type="ECO:0000313" key="11">
    <source>
        <dbReference type="EMBL" id="PWN94267.1"/>
    </source>
</evidence>
<gene>
    <name evidence="11" type="ORF">FA10DRAFT_264821</name>
</gene>
<dbReference type="Gene3D" id="3.40.50.150">
    <property type="entry name" value="Vaccinia Virus protein VP39"/>
    <property type="match status" value="1"/>
</dbReference>
<dbReference type="CDD" id="cd02440">
    <property type="entry name" value="AdoMet_MTases"/>
    <property type="match status" value="1"/>
</dbReference>
<dbReference type="PANTHER" id="PTHR11006">
    <property type="entry name" value="PROTEIN ARGININE N-METHYLTRANSFERASE"/>
    <property type="match status" value="1"/>
</dbReference>
<keyword evidence="12" id="KW-1185">Reference proteome</keyword>
<dbReference type="InterPro" id="IPR025799">
    <property type="entry name" value="Arg_MeTrfase"/>
</dbReference>
<evidence type="ECO:0000256" key="3">
    <source>
        <dbReference type="ARBA" id="ARBA00022679"/>
    </source>
</evidence>
<dbReference type="PANTHER" id="PTHR11006:SF53">
    <property type="entry name" value="PROTEIN ARGININE N-METHYLTRANSFERASE 3"/>
    <property type="match status" value="1"/>
</dbReference>
<evidence type="ECO:0000256" key="5">
    <source>
        <dbReference type="ARBA" id="ARBA00047384"/>
    </source>
</evidence>
<reference evidence="11 12" key="1">
    <citation type="journal article" date="2018" name="Mol. Biol. Evol.">
        <title>Broad Genomic Sampling Reveals a Smut Pathogenic Ancestry of the Fungal Clade Ustilaginomycotina.</title>
        <authorList>
            <person name="Kijpornyongpan T."/>
            <person name="Mondo S.J."/>
            <person name="Barry K."/>
            <person name="Sandor L."/>
            <person name="Lee J."/>
            <person name="Lipzen A."/>
            <person name="Pangilinan J."/>
            <person name="LaButti K."/>
            <person name="Hainaut M."/>
            <person name="Henrissat B."/>
            <person name="Grigoriev I.V."/>
            <person name="Spatafora J.W."/>
            <person name="Aime M.C."/>
        </authorList>
    </citation>
    <scope>NUCLEOTIDE SEQUENCE [LARGE SCALE GENOMIC DNA]</scope>
    <source>
        <strain evidence="11 12">MCA 4198</strain>
    </source>
</reference>
<evidence type="ECO:0000256" key="7">
    <source>
        <dbReference type="PROSITE-ProRule" id="PRU01015"/>
    </source>
</evidence>
<protein>
    <recommendedName>
        <fullName evidence="1">type I protein arginine methyltransferase</fullName>
        <ecNumber evidence="1">2.1.1.319</ecNumber>
    </recommendedName>
</protein>
<feature type="domain" description="Protein arginine N-methyltransferase" evidence="10">
    <location>
        <begin position="544"/>
        <end position="607"/>
    </location>
</feature>
<dbReference type="GO" id="GO:0042054">
    <property type="term" value="F:histone methyltransferase activity"/>
    <property type="evidence" value="ECO:0007669"/>
    <property type="project" value="TreeGrafter"/>
</dbReference>
<dbReference type="SUPFAM" id="SSF53335">
    <property type="entry name" value="S-adenosyl-L-methionine-dependent methyltransferases"/>
    <property type="match status" value="1"/>
</dbReference>
<evidence type="ECO:0000256" key="6">
    <source>
        <dbReference type="ARBA" id="ARBA00049303"/>
    </source>
</evidence>
<dbReference type="Pfam" id="PF22528">
    <property type="entry name" value="PRMT_C"/>
    <property type="match status" value="2"/>
</dbReference>
<organism evidence="11 12">
    <name type="scientific">Acaromyces ingoldii</name>
    <dbReference type="NCBI Taxonomy" id="215250"/>
    <lineage>
        <taxon>Eukaryota</taxon>
        <taxon>Fungi</taxon>
        <taxon>Dikarya</taxon>
        <taxon>Basidiomycota</taxon>
        <taxon>Ustilaginomycotina</taxon>
        <taxon>Exobasidiomycetes</taxon>
        <taxon>Exobasidiales</taxon>
        <taxon>Cryptobasidiaceae</taxon>
        <taxon>Acaromyces</taxon>
    </lineage>
</organism>
<dbReference type="PROSITE" id="PS51678">
    <property type="entry name" value="SAM_MT_PRMT"/>
    <property type="match status" value="1"/>
</dbReference>
<dbReference type="GeneID" id="37042723"/>
<dbReference type="GO" id="GO:0032259">
    <property type="term" value="P:methylation"/>
    <property type="evidence" value="ECO:0007669"/>
    <property type="project" value="UniProtKB-KW"/>
</dbReference>
<dbReference type="InterPro" id="IPR029063">
    <property type="entry name" value="SAM-dependent_MTases_sf"/>
</dbReference>
<dbReference type="OrthoDB" id="7848332at2759"/>
<keyword evidence="4 7" id="KW-0949">S-adenosyl-L-methionine</keyword>
<dbReference type="InParanoid" id="A0A316YXU3"/>
<name>A0A316YXU3_9BASI</name>
<comment type="catalytic activity">
    <reaction evidence="5">
        <text>L-arginyl-[protein] + 2 S-adenosyl-L-methionine = N(omega),N(omega)-dimethyl-L-arginyl-[protein] + 2 S-adenosyl-L-homocysteine + 2 H(+)</text>
        <dbReference type="Rhea" id="RHEA:48096"/>
        <dbReference type="Rhea" id="RHEA-COMP:10532"/>
        <dbReference type="Rhea" id="RHEA-COMP:11991"/>
        <dbReference type="ChEBI" id="CHEBI:15378"/>
        <dbReference type="ChEBI" id="CHEBI:29965"/>
        <dbReference type="ChEBI" id="CHEBI:57856"/>
        <dbReference type="ChEBI" id="CHEBI:59789"/>
        <dbReference type="ChEBI" id="CHEBI:61897"/>
        <dbReference type="EC" id="2.1.1.319"/>
    </reaction>
    <physiologicalReaction direction="left-to-right" evidence="5">
        <dbReference type="Rhea" id="RHEA:48097"/>
    </physiologicalReaction>
</comment>
<dbReference type="EMBL" id="KZ819634">
    <property type="protein sequence ID" value="PWN94267.1"/>
    <property type="molecule type" value="Genomic_DNA"/>
</dbReference>
<dbReference type="STRING" id="215250.A0A316YXU3"/>
<feature type="compositionally biased region" description="Basic and acidic residues" evidence="9">
    <location>
        <begin position="215"/>
        <end position="227"/>
    </location>
</feature>
<dbReference type="InterPro" id="IPR055135">
    <property type="entry name" value="PRMT_dom"/>
</dbReference>
<dbReference type="FunCoup" id="A0A316YXU3">
    <property type="interactions" value="143"/>
</dbReference>
<dbReference type="AlphaFoldDB" id="A0A316YXU3"/>
<feature type="domain" description="Protein arginine N-methyltransferase" evidence="10">
    <location>
        <begin position="382"/>
        <end position="487"/>
    </location>
</feature>
<proteinExistence type="predicted"/>
<dbReference type="GO" id="GO:0005634">
    <property type="term" value="C:nucleus"/>
    <property type="evidence" value="ECO:0007669"/>
    <property type="project" value="TreeGrafter"/>
</dbReference>
<evidence type="ECO:0000256" key="8">
    <source>
        <dbReference type="SAM" id="Coils"/>
    </source>
</evidence>
<evidence type="ECO:0000313" key="12">
    <source>
        <dbReference type="Proteomes" id="UP000245768"/>
    </source>
</evidence>
<dbReference type="EC" id="2.1.1.319" evidence="1"/>
<evidence type="ECO:0000256" key="9">
    <source>
        <dbReference type="SAM" id="MobiDB-lite"/>
    </source>
</evidence>
<keyword evidence="8" id="KW-0175">Coiled coil</keyword>
<dbReference type="FunFam" id="3.40.50.150:FF:000003">
    <property type="entry name" value="Blast:Protein arginine N-methyltransferase 1"/>
    <property type="match status" value="1"/>
</dbReference>
<dbReference type="InterPro" id="IPR036236">
    <property type="entry name" value="Znf_C2H2_sf"/>
</dbReference>
<keyword evidence="2 7" id="KW-0489">Methyltransferase</keyword>